<evidence type="ECO:0000256" key="1">
    <source>
        <dbReference type="ARBA" id="ARBA00004442"/>
    </source>
</evidence>
<keyword evidence="4" id="KW-0472">Membrane</keyword>
<dbReference type="EMBL" id="JAVIDL010000026">
    <property type="protein sequence ID" value="MDQ8936535.1"/>
    <property type="molecule type" value="Genomic_DNA"/>
</dbReference>
<evidence type="ECO:0000256" key="6">
    <source>
        <dbReference type="SAM" id="Coils"/>
    </source>
</evidence>
<evidence type="ECO:0000256" key="7">
    <source>
        <dbReference type="SAM" id="SignalP"/>
    </source>
</evidence>
<comment type="caution">
    <text evidence="8">The sequence shown here is derived from an EMBL/GenBank/DDBJ whole genome shotgun (WGS) entry which is preliminary data.</text>
</comment>
<dbReference type="PANTHER" id="PTHR30026:SF20">
    <property type="entry name" value="OUTER MEMBRANE PROTEIN TOLC"/>
    <property type="match status" value="1"/>
</dbReference>
<comment type="subcellular location">
    <subcellularLocation>
        <location evidence="1">Cell outer membrane</location>
    </subcellularLocation>
</comment>
<keyword evidence="3" id="KW-0812">Transmembrane</keyword>
<evidence type="ECO:0000256" key="4">
    <source>
        <dbReference type="ARBA" id="ARBA00023136"/>
    </source>
</evidence>
<dbReference type="Gene3D" id="1.20.1600.10">
    <property type="entry name" value="Outer membrane efflux proteins (OEP)"/>
    <property type="match status" value="1"/>
</dbReference>
<keyword evidence="7" id="KW-0732">Signal</keyword>
<organism evidence="8 9">
    <name type="scientific">Acinetobacter rudis</name>
    <dbReference type="NCBI Taxonomy" id="632955"/>
    <lineage>
        <taxon>Bacteria</taxon>
        <taxon>Pseudomonadati</taxon>
        <taxon>Pseudomonadota</taxon>
        <taxon>Gammaproteobacteria</taxon>
        <taxon>Moraxellales</taxon>
        <taxon>Moraxellaceae</taxon>
        <taxon>Acinetobacter</taxon>
    </lineage>
</organism>
<dbReference type="RefSeq" id="WP_308976297.1">
    <property type="nucleotide sequence ID" value="NZ_JAVIDL010000026.1"/>
</dbReference>
<reference evidence="8" key="1">
    <citation type="submission" date="2023-08" db="EMBL/GenBank/DDBJ databases">
        <title>Emergence of clinically-relevant ST2 carbapenem-resistant Acinetobacter baumannii strains in hospital sewages in Zhejiang, East of China.</title>
        <authorList>
            <person name="Kaichao C."/>
            <person name="Zhang R."/>
        </authorList>
    </citation>
    <scope>NUCLEOTIDE SEQUENCE</scope>
    <source>
        <strain evidence="8">M-RB-37</strain>
    </source>
</reference>
<feature type="chain" id="PRO_5043600197" evidence="7">
    <location>
        <begin position="38"/>
        <end position="450"/>
    </location>
</feature>
<keyword evidence="6" id="KW-0175">Coiled coil</keyword>
<dbReference type="GO" id="GO:1990281">
    <property type="term" value="C:efflux pump complex"/>
    <property type="evidence" value="ECO:0007669"/>
    <property type="project" value="TreeGrafter"/>
</dbReference>
<proteinExistence type="predicted"/>
<dbReference type="AlphaFoldDB" id="A0AAW8JD56"/>
<evidence type="ECO:0000256" key="3">
    <source>
        <dbReference type="ARBA" id="ARBA00022692"/>
    </source>
</evidence>
<protein>
    <submittedName>
        <fullName evidence="8">TolC family protein</fullName>
    </submittedName>
</protein>
<dbReference type="PANTHER" id="PTHR30026">
    <property type="entry name" value="OUTER MEMBRANE PROTEIN TOLC"/>
    <property type="match status" value="1"/>
</dbReference>
<evidence type="ECO:0000256" key="5">
    <source>
        <dbReference type="ARBA" id="ARBA00023237"/>
    </source>
</evidence>
<evidence type="ECO:0000313" key="8">
    <source>
        <dbReference type="EMBL" id="MDQ8936535.1"/>
    </source>
</evidence>
<evidence type="ECO:0000256" key="2">
    <source>
        <dbReference type="ARBA" id="ARBA00022452"/>
    </source>
</evidence>
<keyword evidence="2" id="KW-1134">Transmembrane beta strand</keyword>
<name>A0AAW8JD56_9GAMM</name>
<evidence type="ECO:0000313" key="9">
    <source>
        <dbReference type="Proteomes" id="UP001243844"/>
    </source>
</evidence>
<dbReference type="InterPro" id="IPR051906">
    <property type="entry name" value="TolC-like"/>
</dbReference>
<keyword evidence="5" id="KW-0998">Cell outer membrane</keyword>
<dbReference type="GO" id="GO:0015288">
    <property type="term" value="F:porin activity"/>
    <property type="evidence" value="ECO:0007669"/>
    <property type="project" value="TreeGrafter"/>
</dbReference>
<feature type="coiled-coil region" evidence="6">
    <location>
        <begin position="357"/>
        <end position="384"/>
    </location>
</feature>
<dbReference type="GO" id="GO:0009279">
    <property type="term" value="C:cell outer membrane"/>
    <property type="evidence" value="ECO:0007669"/>
    <property type="project" value="UniProtKB-SubCell"/>
</dbReference>
<dbReference type="SUPFAM" id="SSF56954">
    <property type="entry name" value="Outer membrane efflux proteins (OEP)"/>
    <property type="match status" value="1"/>
</dbReference>
<accession>A0AAW8JD56</accession>
<feature type="signal peptide" evidence="7">
    <location>
        <begin position="1"/>
        <end position="37"/>
    </location>
</feature>
<gene>
    <name evidence="8" type="ORF">RFH47_12490</name>
</gene>
<dbReference type="GO" id="GO:0015562">
    <property type="term" value="F:efflux transmembrane transporter activity"/>
    <property type="evidence" value="ECO:0007669"/>
    <property type="project" value="InterPro"/>
</dbReference>
<sequence>MTSHFKSTLIAKPTLLSKLCHCLGLGCCFLWAQSSWAEPSLDAVLPPSAAVQLSLAEHPSVRAAISDQDYANFAGQGLKLGQHPWTVRAGMQLRKTDAQPDQTKSNSYEPSFGVEKQIRLPNKYQLDQDLAQRGLSIAELKYEDAKHEAAKVLLANWFSYMRSSLQLNRLQEQLEQIHQYMGMTEQRIRAGDAPRLELMLLNNEYSQVEEKYMQAKASYYQAKQLLARDYRGTIPEQWDSNVIQVSPITQTQAQWVEQILSANHELELVRTQAEQQHALLKREQLNKIPDPTIGFGYSREQSGVENLMGVTVSIPLSSRHVRAATGMAAAEARKADYEVGRVENRLRQEAQYWSTQMESSAVRYNKAQQNLLQLQQQHSLMQKAYKLGELSLNELLLHSQQLIEARSRVDQAKVDYAESYGLLLLNSHQLWPLHDEHEHDGHEHHNEVIR</sequence>
<dbReference type="Proteomes" id="UP001243844">
    <property type="component" value="Unassembled WGS sequence"/>
</dbReference>